<feature type="coiled-coil region" evidence="1">
    <location>
        <begin position="4"/>
        <end position="49"/>
    </location>
</feature>
<feature type="region of interest" description="Disordered" evidence="2">
    <location>
        <begin position="123"/>
        <end position="143"/>
    </location>
</feature>
<dbReference type="AlphaFoldDB" id="A0A8S9YCS1"/>
<sequence length="258" mass="29644">MGKLDELLENSEKISTSLKKQKNQLEKEIEQARRETEIIRKSFQSLRNKYKKSSNSFQIYKKKLWEANEEKVVLQSQIQEYVSRVRNIEDLLLQKEQEREFVFQQFQELSAKDNCGDSFLDIMDNRESPPTDETPPSHSDPIYLANAETQTPAPRRAETDERCGHESTDCINRVTLGTKSSGKGYVAFEPARPEPVKDTSNEGLLTNQLDVMGKTVSSLESQVKMIGQSLDHCRKNCESRETRSSRQYMADSSFSTML</sequence>
<name>A0A8S9YCS1_APOLU</name>
<dbReference type="Proteomes" id="UP000466442">
    <property type="component" value="Linkage Group LG1"/>
</dbReference>
<evidence type="ECO:0000313" key="3">
    <source>
        <dbReference type="EMBL" id="KAF6216865.1"/>
    </source>
</evidence>
<keyword evidence="1" id="KW-0175">Coiled coil</keyword>
<organism evidence="3 4">
    <name type="scientific">Apolygus lucorum</name>
    <name type="common">Small green plant bug</name>
    <name type="synonym">Lygocoris lucorum</name>
    <dbReference type="NCBI Taxonomy" id="248454"/>
    <lineage>
        <taxon>Eukaryota</taxon>
        <taxon>Metazoa</taxon>
        <taxon>Ecdysozoa</taxon>
        <taxon>Arthropoda</taxon>
        <taxon>Hexapoda</taxon>
        <taxon>Insecta</taxon>
        <taxon>Pterygota</taxon>
        <taxon>Neoptera</taxon>
        <taxon>Paraneoptera</taxon>
        <taxon>Hemiptera</taxon>
        <taxon>Heteroptera</taxon>
        <taxon>Panheteroptera</taxon>
        <taxon>Cimicomorpha</taxon>
        <taxon>Miridae</taxon>
        <taxon>Mirini</taxon>
        <taxon>Apolygus</taxon>
    </lineage>
</organism>
<gene>
    <name evidence="3" type="ORF">GE061_001215</name>
</gene>
<keyword evidence="4" id="KW-1185">Reference proteome</keyword>
<proteinExistence type="predicted"/>
<comment type="caution">
    <text evidence="3">The sequence shown here is derived from an EMBL/GenBank/DDBJ whole genome shotgun (WGS) entry which is preliminary data.</text>
</comment>
<reference evidence="3" key="1">
    <citation type="journal article" date="2021" name="Mol. Ecol. Resour.">
        <title>Apolygus lucorum genome provides insights into omnivorousness and mesophyll feeding.</title>
        <authorList>
            <person name="Liu Y."/>
            <person name="Liu H."/>
            <person name="Wang H."/>
            <person name="Huang T."/>
            <person name="Liu B."/>
            <person name="Yang B."/>
            <person name="Yin L."/>
            <person name="Li B."/>
            <person name="Zhang Y."/>
            <person name="Zhang S."/>
            <person name="Jiang F."/>
            <person name="Zhang X."/>
            <person name="Ren Y."/>
            <person name="Wang B."/>
            <person name="Wang S."/>
            <person name="Lu Y."/>
            <person name="Wu K."/>
            <person name="Fan W."/>
            <person name="Wang G."/>
        </authorList>
    </citation>
    <scope>NUCLEOTIDE SEQUENCE</scope>
    <source>
        <strain evidence="3">12Hb</strain>
    </source>
</reference>
<evidence type="ECO:0000256" key="1">
    <source>
        <dbReference type="SAM" id="Coils"/>
    </source>
</evidence>
<accession>A0A8S9YCS1</accession>
<evidence type="ECO:0000313" key="4">
    <source>
        <dbReference type="Proteomes" id="UP000466442"/>
    </source>
</evidence>
<protein>
    <submittedName>
        <fullName evidence="3">Uncharacterized protein</fullName>
    </submittedName>
</protein>
<evidence type="ECO:0000256" key="2">
    <source>
        <dbReference type="SAM" id="MobiDB-lite"/>
    </source>
</evidence>
<dbReference type="EMBL" id="WIXP02000001">
    <property type="protein sequence ID" value="KAF6216865.1"/>
    <property type="molecule type" value="Genomic_DNA"/>
</dbReference>